<dbReference type="GO" id="GO:0007155">
    <property type="term" value="P:cell adhesion"/>
    <property type="evidence" value="ECO:0007669"/>
    <property type="project" value="UniProtKB-KW"/>
</dbReference>
<organism evidence="19 20">
    <name type="scientific">Silurus meridionalis</name>
    <name type="common">Southern catfish</name>
    <name type="synonym">Silurus soldatovi meridionalis</name>
    <dbReference type="NCBI Taxonomy" id="175797"/>
    <lineage>
        <taxon>Eukaryota</taxon>
        <taxon>Metazoa</taxon>
        <taxon>Chordata</taxon>
        <taxon>Craniata</taxon>
        <taxon>Vertebrata</taxon>
        <taxon>Euteleostomi</taxon>
        <taxon>Actinopterygii</taxon>
        <taxon>Neopterygii</taxon>
        <taxon>Teleostei</taxon>
        <taxon>Ostariophysi</taxon>
        <taxon>Siluriformes</taxon>
        <taxon>Siluridae</taxon>
        <taxon>Silurus</taxon>
    </lineage>
</organism>
<dbReference type="InterPro" id="IPR036179">
    <property type="entry name" value="Ig-like_dom_sf"/>
</dbReference>
<dbReference type="EMBL" id="JABFDY010000011">
    <property type="protein sequence ID" value="KAF7701218.1"/>
    <property type="molecule type" value="Genomic_DNA"/>
</dbReference>
<dbReference type="Gene3D" id="2.60.40.10">
    <property type="entry name" value="Immunoglobulins"/>
    <property type="match status" value="4"/>
</dbReference>
<evidence type="ECO:0000259" key="18">
    <source>
        <dbReference type="PROSITE" id="PS50835"/>
    </source>
</evidence>
<evidence type="ECO:0000256" key="16">
    <source>
        <dbReference type="SAM" id="MobiDB-lite"/>
    </source>
</evidence>
<dbReference type="InterPro" id="IPR013783">
    <property type="entry name" value="Ig-like_fold"/>
</dbReference>
<keyword evidence="5 17" id="KW-0812">Transmembrane</keyword>
<keyword evidence="15" id="KW-0393">Immunoglobulin domain</keyword>
<keyword evidence="10" id="KW-1064">Adaptive immunity</keyword>
<keyword evidence="14" id="KW-0966">Cell projection</keyword>
<keyword evidence="7" id="KW-0391">Immunity</keyword>
<keyword evidence="20" id="KW-1185">Reference proteome</keyword>
<evidence type="ECO:0000256" key="3">
    <source>
        <dbReference type="ARBA" id="ARBA00004489"/>
    </source>
</evidence>
<evidence type="ECO:0000256" key="10">
    <source>
        <dbReference type="ARBA" id="ARBA00023130"/>
    </source>
</evidence>
<dbReference type="GO" id="GO:0030424">
    <property type="term" value="C:axon"/>
    <property type="evidence" value="ECO:0007669"/>
    <property type="project" value="UniProtKB-SubCell"/>
</dbReference>
<dbReference type="GO" id="GO:0005886">
    <property type="term" value="C:plasma membrane"/>
    <property type="evidence" value="ECO:0007669"/>
    <property type="project" value="UniProtKB-SubCell"/>
</dbReference>
<dbReference type="PANTHER" id="PTHR11973">
    <property type="entry name" value="CELL SURFACE GLYCOPROTEIN MUC18-RELATED"/>
    <property type="match status" value="1"/>
</dbReference>
<keyword evidence="9 17" id="KW-1133">Transmembrane helix</keyword>
<dbReference type="SMART" id="SM00408">
    <property type="entry name" value="IGc2"/>
    <property type="match status" value="2"/>
</dbReference>
<evidence type="ECO:0000313" key="19">
    <source>
        <dbReference type="EMBL" id="KAF7701218.1"/>
    </source>
</evidence>
<evidence type="ECO:0000256" key="2">
    <source>
        <dbReference type="ARBA" id="ARBA00004279"/>
    </source>
</evidence>
<comment type="subcellular location">
    <subcellularLocation>
        <location evidence="1">Cell membrane</location>
        <topology evidence="1">Single-pass type I membrane protein</topology>
    </subcellularLocation>
    <subcellularLocation>
        <location evidence="3">Cell projection</location>
        <location evidence="3">Axon</location>
    </subcellularLocation>
    <subcellularLocation>
        <location evidence="2">Cell projection</location>
        <location evidence="2">Dendrite</location>
    </subcellularLocation>
</comment>
<name>A0A8T0B4B8_SILME</name>
<feature type="transmembrane region" description="Helical" evidence="17">
    <location>
        <begin position="636"/>
        <end position="658"/>
    </location>
</feature>
<dbReference type="GO" id="GO:0002250">
    <property type="term" value="P:adaptive immune response"/>
    <property type="evidence" value="ECO:0007669"/>
    <property type="project" value="UniProtKB-KW"/>
</dbReference>
<dbReference type="Pfam" id="PF13927">
    <property type="entry name" value="Ig_3"/>
    <property type="match status" value="1"/>
</dbReference>
<reference evidence="19" key="1">
    <citation type="submission" date="2020-08" db="EMBL/GenBank/DDBJ databases">
        <title>Chromosome-level assembly of Southern catfish (Silurus meridionalis) provides insights into visual adaptation to the nocturnal and benthic lifestyles.</title>
        <authorList>
            <person name="Zhang Y."/>
            <person name="Wang D."/>
            <person name="Peng Z."/>
        </authorList>
    </citation>
    <scope>NUCLEOTIDE SEQUENCE</scope>
    <source>
        <strain evidence="19">SWU-2019-XX</strain>
        <tissue evidence="19">Muscle</tissue>
    </source>
</reference>
<feature type="region of interest" description="Disordered" evidence="16">
    <location>
        <begin position="666"/>
        <end position="691"/>
    </location>
</feature>
<dbReference type="InterPro" id="IPR051116">
    <property type="entry name" value="Surface_Rcpt/Adhesion_Mol"/>
</dbReference>
<evidence type="ECO:0000256" key="1">
    <source>
        <dbReference type="ARBA" id="ARBA00004251"/>
    </source>
</evidence>
<evidence type="ECO:0000256" key="13">
    <source>
        <dbReference type="ARBA" id="ARBA00023180"/>
    </source>
</evidence>
<dbReference type="PANTHER" id="PTHR11973:SF2">
    <property type="entry name" value="CD166 ANTIGEN"/>
    <property type="match status" value="1"/>
</dbReference>
<dbReference type="SUPFAM" id="SSF48726">
    <property type="entry name" value="Immunoglobulin"/>
    <property type="match status" value="4"/>
</dbReference>
<evidence type="ECO:0000256" key="17">
    <source>
        <dbReference type="SAM" id="Phobius"/>
    </source>
</evidence>
<dbReference type="InterPro" id="IPR003598">
    <property type="entry name" value="Ig_sub2"/>
</dbReference>
<feature type="domain" description="Ig-like" evidence="18">
    <location>
        <begin position="369"/>
        <end position="451"/>
    </location>
</feature>
<evidence type="ECO:0000256" key="15">
    <source>
        <dbReference type="ARBA" id="ARBA00023319"/>
    </source>
</evidence>
<evidence type="ECO:0000313" key="20">
    <source>
        <dbReference type="Proteomes" id="UP000606274"/>
    </source>
</evidence>
<dbReference type="Proteomes" id="UP000606274">
    <property type="component" value="Unassembled WGS sequence"/>
</dbReference>
<feature type="domain" description="Ig-like" evidence="18">
    <location>
        <begin position="148"/>
        <end position="256"/>
    </location>
</feature>
<keyword evidence="8" id="KW-0130">Cell adhesion</keyword>
<evidence type="ECO:0000256" key="14">
    <source>
        <dbReference type="ARBA" id="ARBA00023273"/>
    </source>
</evidence>
<feature type="domain" description="Ig-like" evidence="18">
    <location>
        <begin position="261"/>
        <end position="365"/>
    </location>
</feature>
<keyword evidence="12" id="KW-1015">Disulfide bond</keyword>
<protein>
    <recommendedName>
        <fullName evidence="18">Ig-like domain-containing protein</fullName>
    </recommendedName>
</protein>
<dbReference type="InterPro" id="IPR003599">
    <property type="entry name" value="Ig_sub"/>
</dbReference>
<dbReference type="GO" id="GO:0030425">
    <property type="term" value="C:dendrite"/>
    <property type="evidence" value="ECO:0007669"/>
    <property type="project" value="UniProtKB-SubCell"/>
</dbReference>
<evidence type="ECO:0000256" key="4">
    <source>
        <dbReference type="ARBA" id="ARBA00022475"/>
    </source>
</evidence>
<keyword evidence="4" id="KW-1003">Cell membrane</keyword>
<evidence type="ECO:0000256" key="9">
    <source>
        <dbReference type="ARBA" id="ARBA00022989"/>
    </source>
</evidence>
<evidence type="ECO:0000256" key="11">
    <source>
        <dbReference type="ARBA" id="ARBA00023136"/>
    </source>
</evidence>
<dbReference type="InterPro" id="IPR007110">
    <property type="entry name" value="Ig-like_dom"/>
</dbReference>
<dbReference type="PROSITE" id="PS50835">
    <property type="entry name" value="IG_LIKE"/>
    <property type="match status" value="4"/>
</dbReference>
<evidence type="ECO:0000256" key="8">
    <source>
        <dbReference type="ARBA" id="ARBA00022889"/>
    </source>
</evidence>
<dbReference type="InterPro" id="IPR013162">
    <property type="entry name" value="CD80_C2-set"/>
</dbReference>
<proteinExistence type="predicted"/>
<feature type="domain" description="Ig-like" evidence="18">
    <location>
        <begin position="536"/>
        <end position="614"/>
    </location>
</feature>
<evidence type="ECO:0000256" key="7">
    <source>
        <dbReference type="ARBA" id="ARBA00022859"/>
    </source>
</evidence>
<sequence>MDKLDCRLSWFRSTDALLQKDFPIFEVSARTPVCIHDYAGVGGAVGGAPERQLKVRSPVGAPSSVGSQFGAQCTHALFAPQTSLSCLGVTEARLSSRSFALRKKKKLLTKLKDLIDLLVFVDSGAPGAFARMRSVFCLGAFLAVVMFPPASGTKKVIGLYGDTIKVPCNDGDNRPEDLMFTKWKHSKENGTAGDILVKQVQKEKAKIIATDSYKDRTSIDSDSSLIITGAILDDQRFFTCMVVSSNNVNEYPVEVEVHKRPSAPEFRNKASRLDDGKLTPLGECVAASANPPAEIIWVKNNKTLEADNKLIIISASITKDPATGLSTTTSKLQYTAGKQDATSKFACVVKHVTGPDQMSAPETFSIHYPTEKVNLQVLPLGSIKEGDNVILKCQADGNPPPTSFNFHIKGKKVLVTDSDVYTLSGINRADFGEYKCSLIDNENMQSSVNITVTYLDLNVIPSGNILKKVGESLEVKIDKNSSSEPSVIWSKDNGKLDKLPDFSSLTYNHAGFYVCEASVAGIKRNASFKLVVEGMPVIKSLKKERSTDGKAKVLICVAEGAPEPEVTWSVNGTHSQSQYSNGVVTYKLTVMPSANLTVTCRVSNSLGTASKDIEVLSLNEEKPDSRKDDDDDKAKVIVGVVVALIVAAALVGIIYWLYMKNRQGSWKTNEKETGTSEESKKLEENNHRQEP</sequence>
<dbReference type="AlphaFoldDB" id="A0A8T0B4B8"/>
<dbReference type="PROSITE" id="PS00290">
    <property type="entry name" value="IG_MHC"/>
    <property type="match status" value="1"/>
</dbReference>
<dbReference type="InterPro" id="IPR003006">
    <property type="entry name" value="Ig/MHC_CS"/>
</dbReference>
<feature type="compositionally biased region" description="Basic and acidic residues" evidence="16">
    <location>
        <begin position="668"/>
        <end position="691"/>
    </location>
</feature>
<evidence type="ECO:0000256" key="5">
    <source>
        <dbReference type="ARBA" id="ARBA00022692"/>
    </source>
</evidence>
<evidence type="ECO:0000256" key="6">
    <source>
        <dbReference type="ARBA" id="ARBA00022737"/>
    </source>
</evidence>
<dbReference type="Pfam" id="PF08205">
    <property type="entry name" value="C2-set_2"/>
    <property type="match status" value="1"/>
</dbReference>
<dbReference type="InterPro" id="IPR013098">
    <property type="entry name" value="Ig_I-set"/>
</dbReference>
<dbReference type="SMART" id="SM00409">
    <property type="entry name" value="IG"/>
    <property type="match status" value="3"/>
</dbReference>
<evidence type="ECO:0000256" key="12">
    <source>
        <dbReference type="ARBA" id="ARBA00023157"/>
    </source>
</evidence>
<keyword evidence="6" id="KW-0677">Repeat</keyword>
<dbReference type="Pfam" id="PF07679">
    <property type="entry name" value="I-set"/>
    <property type="match status" value="1"/>
</dbReference>
<keyword evidence="13" id="KW-0325">Glycoprotein</keyword>
<gene>
    <name evidence="19" type="ORF">HF521_002383</name>
</gene>
<keyword evidence="11 17" id="KW-0472">Membrane</keyword>
<comment type="caution">
    <text evidence="19">The sequence shown here is derived from an EMBL/GenBank/DDBJ whole genome shotgun (WGS) entry which is preliminary data.</text>
</comment>
<accession>A0A8T0B4B8</accession>